<dbReference type="Pfam" id="PF13725">
    <property type="entry name" value="tRNA_bind_2"/>
    <property type="match status" value="1"/>
</dbReference>
<organism evidence="3 4">
    <name type="scientific">Rotaria magnacalcarata</name>
    <dbReference type="NCBI Taxonomy" id="392030"/>
    <lineage>
        <taxon>Eukaryota</taxon>
        <taxon>Metazoa</taxon>
        <taxon>Spiralia</taxon>
        <taxon>Gnathifera</taxon>
        <taxon>Rotifera</taxon>
        <taxon>Eurotatoria</taxon>
        <taxon>Bdelloidea</taxon>
        <taxon>Philodinida</taxon>
        <taxon>Philodinidae</taxon>
        <taxon>Rotaria</taxon>
    </lineage>
</organism>
<dbReference type="Proteomes" id="UP000681720">
    <property type="component" value="Unassembled WGS sequence"/>
</dbReference>
<dbReference type="PANTHER" id="PTHR10925">
    <property type="entry name" value="N-ACETYLTRANSFERASE 10"/>
    <property type="match status" value="1"/>
</dbReference>
<dbReference type="GO" id="GO:1904812">
    <property type="term" value="P:rRNA acetylation involved in maturation of SSU-rRNA"/>
    <property type="evidence" value="ECO:0007669"/>
    <property type="project" value="TreeGrafter"/>
</dbReference>
<evidence type="ECO:0000313" key="4">
    <source>
        <dbReference type="Proteomes" id="UP000681720"/>
    </source>
</evidence>
<dbReference type="EMBL" id="CAJOBJ010334661">
    <property type="protein sequence ID" value="CAF5187373.1"/>
    <property type="molecule type" value="Genomic_DNA"/>
</dbReference>
<comment type="caution">
    <text evidence="3">The sequence shown here is derived from an EMBL/GenBank/DDBJ whole genome shotgun (WGS) entry which is preliminary data.</text>
</comment>
<evidence type="ECO:0000256" key="1">
    <source>
        <dbReference type="SAM" id="MobiDB-lite"/>
    </source>
</evidence>
<dbReference type="GO" id="GO:0030686">
    <property type="term" value="C:90S preribosome"/>
    <property type="evidence" value="ECO:0007669"/>
    <property type="project" value="TreeGrafter"/>
</dbReference>
<reference evidence="3" key="1">
    <citation type="submission" date="2021-02" db="EMBL/GenBank/DDBJ databases">
        <authorList>
            <person name="Nowell W R."/>
        </authorList>
    </citation>
    <scope>NUCLEOTIDE SEQUENCE</scope>
</reference>
<feature type="compositionally biased region" description="Basic and acidic residues" evidence="1">
    <location>
        <begin position="190"/>
        <end position="201"/>
    </location>
</feature>
<feature type="region of interest" description="Disordered" evidence="1">
    <location>
        <begin position="190"/>
        <end position="212"/>
    </location>
</feature>
<dbReference type="InterPro" id="IPR032672">
    <property type="entry name" value="TmcA/NAT10/Kre33"/>
</dbReference>
<dbReference type="InterPro" id="IPR027992">
    <property type="entry name" value="tRNA_bind_dom"/>
</dbReference>
<gene>
    <name evidence="3" type="ORF">GIL414_LOCUS71618</name>
</gene>
<feature type="non-terminal residue" evidence="3">
    <location>
        <position position="212"/>
    </location>
</feature>
<evidence type="ECO:0000313" key="3">
    <source>
        <dbReference type="EMBL" id="CAF5187373.1"/>
    </source>
</evidence>
<dbReference type="PANTHER" id="PTHR10925:SF5">
    <property type="entry name" value="RNA CYTIDINE ACETYLTRANSFERASE"/>
    <property type="match status" value="1"/>
</dbReference>
<feature type="domain" description="Possible tRNA binding" evidence="2">
    <location>
        <begin position="3"/>
        <end position="169"/>
    </location>
</feature>
<dbReference type="GO" id="GO:1990883">
    <property type="term" value="F:18S rRNA cytidine N-acetyltransferase activity"/>
    <property type="evidence" value="ECO:0007669"/>
    <property type="project" value="TreeGrafter"/>
</dbReference>
<protein>
    <recommendedName>
        <fullName evidence="2">Possible tRNA binding domain-containing protein</fullName>
    </recommendedName>
</protein>
<name>A0A8S3HTF7_9BILA</name>
<dbReference type="AlphaFoldDB" id="A0A8S3HTF7"/>
<sequence>FTASLIEQNFTDYDLRRLESYTRNLVDYHLILDLVPILAKLFYLNRLPIQLTVVQMALLSGIGFQYKTIEQLESELNLPQSQLLALFNKLVKKIIDLINSTQESEIGKTFVNSLDTANMQPLEKSLRQELNEVAATIRNRQTEELDRLMHDQKLLKYSVNGSEDAWKEELKNVSEPGVISIPRVLNKRKDVEAPSHFDVPKSKSKKKKMNNK</sequence>
<evidence type="ECO:0000259" key="2">
    <source>
        <dbReference type="Pfam" id="PF13725"/>
    </source>
</evidence>
<accession>A0A8S3HTF7</accession>
<dbReference type="GO" id="GO:0005730">
    <property type="term" value="C:nucleolus"/>
    <property type="evidence" value="ECO:0007669"/>
    <property type="project" value="TreeGrafter"/>
</dbReference>
<proteinExistence type="predicted"/>
<dbReference type="GO" id="GO:0000049">
    <property type="term" value="F:tRNA binding"/>
    <property type="evidence" value="ECO:0007669"/>
    <property type="project" value="TreeGrafter"/>
</dbReference>
<feature type="compositionally biased region" description="Basic residues" evidence="1">
    <location>
        <begin position="202"/>
        <end position="212"/>
    </location>
</feature>